<evidence type="ECO:0000256" key="5">
    <source>
        <dbReference type="ARBA" id="ARBA00033098"/>
    </source>
</evidence>
<feature type="chain" id="PRO_5015507282" description="galactosylceramidase" evidence="6">
    <location>
        <begin position="23"/>
        <end position="923"/>
    </location>
</feature>
<organism evidence="9 10">
    <name type="scientific">Desmospora activa DSM 45169</name>
    <dbReference type="NCBI Taxonomy" id="1121389"/>
    <lineage>
        <taxon>Bacteria</taxon>
        <taxon>Bacillati</taxon>
        <taxon>Bacillota</taxon>
        <taxon>Bacilli</taxon>
        <taxon>Bacillales</taxon>
        <taxon>Thermoactinomycetaceae</taxon>
        <taxon>Desmospora</taxon>
    </lineage>
</organism>
<keyword evidence="4" id="KW-0442">Lipid degradation</keyword>
<evidence type="ECO:0000256" key="2">
    <source>
        <dbReference type="ARBA" id="ARBA00012657"/>
    </source>
</evidence>
<dbReference type="GO" id="GO:0005764">
    <property type="term" value="C:lysosome"/>
    <property type="evidence" value="ECO:0007669"/>
    <property type="project" value="TreeGrafter"/>
</dbReference>
<dbReference type="GO" id="GO:0016020">
    <property type="term" value="C:membrane"/>
    <property type="evidence" value="ECO:0007669"/>
    <property type="project" value="GOC"/>
</dbReference>
<dbReference type="Proteomes" id="UP000241639">
    <property type="component" value="Unassembled WGS sequence"/>
</dbReference>
<dbReference type="Gene3D" id="2.60.120.560">
    <property type="entry name" value="Exo-inulinase, domain 1"/>
    <property type="match status" value="1"/>
</dbReference>
<accession>A0A2T4ZBZ2</accession>
<dbReference type="GO" id="GO:0006683">
    <property type="term" value="P:galactosylceramide catabolic process"/>
    <property type="evidence" value="ECO:0007669"/>
    <property type="project" value="InterPro"/>
</dbReference>
<dbReference type="PANTHER" id="PTHR15172:SF1">
    <property type="entry name" value="GALACTOCEREBROSIDASE"/>
    <property type="match status" value="1"/>
</dbReference>
<evidence type="ECO:0000313" key="9">
    <source>
        <dbReference type="EMBL" id="PTM59420.1"/>
    </source>
</evidence>
<gene>
    <name evidence="9" type="ORF">C8J48_2039</name>
</gene>
<comment type="caution">
    <text evidence="9">The sequence shown here is derived from an EMBL/GenBank/DDBJ whole genome shotgun (WGS) entry which is preliminary data.</text>
</comment>
<dbReference type="PANTHER" id="PTHR15172">
    <property type="entry name" value="GALACTOCEREBROSIDASE"/>
    <property type="match status" value="1"/>
</dbReference>
<evidence type="ECO:0000256" key="3">
    <source>
        <dbReference type="ARBA" id="ARBA00022919"/>
    </source>
</evidence>
<evidence type="ECO:0000256" key="1">
    <source>
        <dbReference type="ARBA" id="ARBA00005637"/>
    </source>
</evidence>
<dbReference type="EMBL" id="PZZP01000001">
    <property type="protein sequence ID" value="PTM59420.1"/>
    <property type="molecule type" value="Genomic_DNA"/>
</dbReference>
<dbReference type="SUPFAM" id="SSF51445">
    <property type="entry name" value="(Trans)glycosidases"/>
    <property type="match status" value="1"/>
</dbReference>
<dbReference type="PRINTS" id="PR00850">
    <property type="entry name" value="GLHYDRLASE59"/>
</dbReference>
<evidence type="ECO:0000259" key="8">
    <source>
        <dbReference type="Pfam" id="PF21708"/>
    </source>
</evidence>
<dbReference type="InterPro" id="IPR001286">
    <property type="entry name" value="Glyco_hydro_59"/>
</dbReference>
<feature type="signal peptide" evidence="6">
    <location>
        <begin position="1"/>
        <end position="22"/>
    </location>
</feature>
<evidence type="ECO:0000259" key="7">
    <source>
        <dbReference type="Pfam" id="PF02057"/>
    </source>
</evidence>
<dbReference type="InterPro" id="IPR013320">
    <property type="entry name" value="ConA-like_dom_sf"/>
</dbReference>
<comment type="similarity">
    <text evidence="1">Belongs to the glycosyl hydrolase 59 family.</text>
</comment>
<dbReference type="InterPro" id="IPR049162">
    <property type="entry name" value="GH59_C"/>
</dbReference>
<dbReference type="InterPro" id="IPR017853">
    <property type="entry name" value="GH"/>
</dbReference>
<dbReference type="RefSeq" id="WP_107726400.1">
    <property type="nucleotide sequence ID" value="NZ_PZZP01000001.1"/>
</dbReference>
<keyword evidence="3" id="KW-0746">Sphingolipid metabolism</keyword>
<protein>
    <recommendedName>
        <fullName evidence="2">galactosylceramidase</fullName>
        <ecNumber evidence="2">3.2.1.46</ecNumber>
    </recommendedName>
    <alternativeName>
        <fullName evidence="5">Galactosylceramidase</fullName>
    </alternativeName>
</protein>
<evidence type="ECO:0000256" key="4">
    <source>
        <dbReference type="ARBA" id="ARBA00022963"/>
    </source>
</evidence>
<reference evidence="9 10" key="1">
    <citation type="submission" date="2018-04" db="EMBL/GenBank/DDBJ databases">
        <title>Genomic Encyclopedia of Archaeal and Bacterial Type Strains, Phase II (KMG-II): from individual species to whole genera.</title>
        <authorList>
            <person name="Goeker M."/>
        </authorList>
    </citation>
    <scope>NUCLEOTIDE SEQUENCE [LARGE SCALE GENOMIC DNA]</scope>
    <source>
        <strain evidence="9 10">DSM 45169</strain>
    </source>
</reference>
<dbReference type="SUPFAM" id="SSF49899">
    <property type="entry name" value="Concanavalin A-like lectins/glucanases"/>
    <property type="match status" value="1"/>
</dbReference>
<dbReference type="InterPro" id="IPR013785">
    <property type="entry name" value="Aldolase_TIM"/>
</dbReference>
<dbReference type="Gene3D" id="3.20.20.80">
    <property type="entry name" value="Glycosidases"/>
    <property type="match status" value="1"/>
</dbReference>
<dbReference type="Pfam" id="PF02057">
    <property type="entry name" value="Glyco_hydro_59"/>
    <property type="match status" value="1"/>
</dbReference>
<keyword evidence="4" id="KW-0443">Lipid metabolism</keyword>
<dbReference type="Gene3D" id="2.60.120.260">
    <property type="entry name" value="Galactose-binding domain-like"/>
    <property type="match status" value="2"/>
</dbReference>
<feature type="domain" description="Glycosyl hydrolase family 59 catalytic" evidence="7">
    <location>
        <begin position="54"/>
        <end position="349"/>
    </location>
</feature>
<proteinExistence type="inferred from homology"/>
<dbReference type="Pfam" id="PF21708">
    <property type="entry name" value="Glyco_hydro_59_C"/>
    <property type="match status" value="1"/>
</dbReference>
<feature type="domain" description="Glycosyl hydrolase family 59 C-terminal lectin" evidence="8">
    <location>
        <begin position="488"/>
        <end position="659"/>
    </location>
</feature>
<evidence type="ECO:0000313" key="10">
    <source>
        <dbReference type="Proteomes" id="UP000241639"/>
    </source>
</evidence>
<dbReference type="Gene3D" id="3.20.20.70">
    <property type="entry name" value="Aldolase class I"/>
    <property type="match status" value="1"/>
</dbReference>
<dbReference type="EC" id="3.2.1.46" evidence="2"/>
<dbReference type="OrthoDB" id="9802318at2"/>
<keyword evidence="10" id="KW-1185">Reference proteome</keyword>
<sequence length="923" mass="102350">MNQTRALSLTLSLLLPLSGAFFTWGTPSAISATDSDAETTTVHIDGTTEGRVWEGLGYVSSSGSSKLLMDYPKEQQQDIIDFLFKPDFGAGLTHYKMEIGSDVNSSSGTEPSHMRSRTDFDITRGSGLWLAQKAKKANPDLLLDALRWGTPKWVAEGNRDDKYLYYKNFLQGARDHYGLEFDYLGPDQNEGAFDRDWVVDILRPRFNRDGFADVKFVAKDAVGSNWSIAAQTKQDPALNEAIDAFGEHYTFTSTTDAQASNKPLWHSEARPPLRSAGMRGSIGALEDVAKGIMAAYVNGKMTKVEFQPFLESWYDNVVYNTKGSLIADKPWSGHYEIGKGVWIAAHFTQFAKPGWKFIDSGSAVGSTFNYVTLKKPDNSGNYSTIITNVTAKPQTYTFHLSGGLSTDPVHVWRTNEKEDFVQLNSIKPKNATYSITIEPYSLYSLTTTTGQQKGKPKHGFPKNKNLSLPYTDNFNRYNIGNQPPYTMDQGGAFEIAKIGKEGKALRQVITSNIKPVDWVYRNSPNPYTILGDSEWTNYSVSSDVSLEGNRDGYVFVAGRVVDNPSGHVPPLGYNLRLSGDGSWELRRGDTVLKDGSLKSFDPAQWHRIKLTFINQTIQASIDGKEITRVDEGIGGLASGMIALGSGYHYASFDNLRVEAIDAQTPVFSKRIDDVDSSIQYEGEWKHVHDSYIHYKRTLSKATAGDVIQIDHTALGTDLHQFDFEGSWNHGSNDSWSNQTDATYQVRFEGKQVKLYMIKAPNHGIAAVSIDGGPETEVDLYSPSRQEEALVYTSPDLPPGEHRVKVRVTGDKNESATNSWIMADRIVVKTGVMKQAEFTQPFHGSGISIIGVTTDHLLFDVYVDGKLVQKIHKENAPKGNKRVLYQITDLQPGKHHLRLIAKSPLQLDALEVMEATSAKGSGRP</sequence>
<evidence type="ECO:0000256" key="6">
    <source>
        <dbReference type="SAM" id="SignalP"/>
    </source>
</evidence>
<dbReference type="InterPro" id="IPR049161">
    <property type="entry name" value="GH59_cat"/>
</dbReference>
<dbReference type="GO" id="GO:0004336">
    <property type="term" value="F:galactosylceramidase activity"/>
    <property type="evidence" value="ECO:0007669"/>
    <property type="project" value="UniProtKB-EC"/>
</dbReference>
<dbReference type="AlphaFoldDB" id="A0A2T4ZBZ2"/>
<name>A0A2T4ZBZ2_9BACL</name>
<keyword evidence="6" id="KW-0732">Signal</keyword>